<keyword evidence="1" id="KW-0547">Nucleotide-binding</keyword>
<keyword evidence="6" id="KW-1185">Reference proteome</keyword>
<evidence type="ECO:0000256" key="3">
    <source>
        <dbReference type="PROSITE-ProRule" id="PRU00339"/>
    </source>
</evidence>
<gene>
    <name evidence="5" type="ORF">GCM10009681_06430</name>
</gene>
<feature type="repeat" description="TPR" evidence="3">
    <location>
        <begin position="476"/>
        <end position="509"/>
    </location>
</feature>
<dbReference type="Pfam" id="PF13181">
    <property type="entry name" value="TPR_8"/>
    <property type="match status" value="1"/>
</dbReference>
<dbReference type="EMBL" id="BAAALS010000002">
    <property type="protein sequence ID" value="GAA1738390.1"/>
    <property type="molecule type" value="Genomic_DNA"/>
</dbReference>
<dbReference type="Pfam" id="PF14559">
    <property type="entry name" value="TPR_19"/>
    <property type="match status" value="1"/>
</dbReference>
<dbReference type="Pfam" id="PF13424">
    <property type="entry name" value="TPR_12"/>
    <property type="match status" value="1"/>
</dbReference>
<dbReference type="PROSITE" id="PS00622">
    <property type="entry name" value="HTH_LUXR_1"/>
    <property type="match status" value="1"/>
</dbReference>
<dbReference type="RefSeq" id="WP_344076578.1">
    <property type="nucleotide sequence ID" value="NZ_BAAALS010000002.1"/>
</dbReference>
<evidence type="ECO:0000259" key="4">
    <source>
        <dbReference type="PROSITE" id="PS50043"/>
    </source>
</evidence>
<dbReference type="CDD" id="cd06170">
    <property type="entry name" value="LuxR_C_like"/>
    <property type="match status" value="1"/>
</dbReference>
<dbReference type="SUPFAM" id="SSF52540">
    <property type="entry name" value="P-loop containing nucleoside triphosphate hydrolases"/>
    <property type="match status" value="1"/>
</dbReference>
<evidence type="ECO:0000313" key="5">
    <source>
        <dbReference type="EMBL" id="GAA1738390.1"/>
    </source>
</evidence>
<dbReference type="PRINTS" id="PR00038">
    <property type="entry name" value="HTHLUXR"/>
</dbReference>
<dbReference type="InterPro" id="IPR011990">
    <property type="entry name" value="TPR-like_helical_dom_sf"/>
</dbReference>
<reference evidence="5 6" key="1">
    <citation type="journal article" date="2019" name="Int. J. Syst. Evol. Microbiol.">
        <title>The Global Catalogue of Microorganisms (GCM) 10K type strain sequencing project: providing services to taxonomists for standard genome sequencing and annotation.</title>
        <authorList>
            <consortium name="The Broad Institute Genomics Platform"/>
            <consortium name="The Broad Institute Genome Sequencing Center for Infectious Disease"/>
            <person name="Wu L."/>
            <person name="Ma J."/>
        </authorList>
    </citation>
    <scope>NUCLEOTIDE SEQUENCE [LARGE SCALE GENOMIC DNA]</scope>
    <source>
        <strain evidence="5 6">JCM 13249</strain>
    </source>
</reference>
<dbReference type="SMART" id="SM00421">
    <property type="entry name" value="HTH_LUXR"/>
    <property type="match status" value="1"/>
</dbReference>
<dbReference type="InterPro" id="IPR019734">
    <property type="entry name" value="TPR_rpt"/>
</dbReference>
<sequence length="985" mass="106222">MSQPFIGRVREREQLLQWLAAAADEEPGIVLVGGDPGIGKSRLLATFAADAGARGARVLSGACIELGEGVVPYAPLTEALRLLVRLHGPEEARALAGPAWTELAQLISDFTGADPVSGAQRSQARVFGAVLRLLDHVGIDGPVVLIFEDIHWADPSTLDLIAYLARATSRERMLLVCSHRSQLVSGHPLRSMLAEPDFTRRTHRLTLAGLSRPELRDLLSHVATRPIDRDRVQRYYELSEGNPFFAELLAAEDAASDGRVGSDDLAEIMSAQIDQVSEDALGVLRLAATAGRRVSDRLLAAVTELDERALDRALRECITRQMLTADPVEETYAFRHALLREAVYRGLLRRERKRLHAAMAEALSADPEAGPDVSLELAYHWFEAGRAQEALAASVRAGGLAVRMRAFREAEIQYERALGLWPAVTDPAAVAGTTRAEVLMAAADAARWAVHVDRAVEWARGAIAETDLEADPRRAAELYVRLGSYQWEAGSFAESVDAYTRALELSAGQPPSAVRARVLAALATADIRAGRYTEGLARAQQSIDMARDVGATAEEGRALNSAGLALTMLDRVDEGIPLLREALRIATEADHLEDRLRVYGNLGVALEHAGDLAEAVRVQLEGLGEIRVLGLLDTRQGGVLANNTSTALFLLGRWDEAVELLDEVLVDRPVRESVYLRLTRAEIDVAQGRFDDARALLDEVRSQAPEDPRFLGPLHACEAQLAMWQSDAASARAAVERGLEALGGTENSLVLLQLCAVALSAAADECVRSGTQVHATAAWVRELVAVANDAAEGRSAPREIGILARLCDAERCRAGGGDRSGMWADVAVAWTELGRPYSAAYARWREAEAAVRAADKPAATQAVRSAHAVAARLAAAPLLREVEALARLARIDLKLAGPPPSGVPRATAPADHYGLTKREREILGRVCAGETNREVARKLHIAESTVSVHVSNILIKLGVGNRTEAATVAIRERFFEDQAGLRSSA</sequence>
<protein>
    <submittedName>
        <fullName evidence="5">LuxR family transcriptional regulator</fullName>
    </submittedName>
</protein>
<dbReference type="PANTHER" id="PTHR16305:SF35">
    <property type="entry name" value="TRANSCRIPTIONAL ACTIVATOR DOMAIN"/>
    <property type="match status" value="1"/>
</dbReference>
<dbReference type="PANTHER" id="PTHR16305">
    <property type="entry name" value="TESTICULAR SOLUBLE ADENYLYL CYCLASE"/>
    <property type="match status" value="1"/>
</dbReference>
<keyword evidence="2" id="KW-0067">ATP-binding</keyword>
<dbReference type="Pfam" id="PF00196">
    <property type="entry name" value="GerE"/>
    <property type="match status" value="1"/>
</dbReference>
<dbReference type="InterPro" id="IPR041664">
    <property type="entry name" value="AAA_16"/>
</dbReference>
<name>A0ABN2JTX4_9ACTN</name>
<keyword evidence="3" id="KW-0802">TPR repeat</keyword>
<dbReference type="InterPro" id="IPR036388">
    <property type="entry name" value="WH-like_DNA-bd_sf"/>
</dbReference>
<evidence type="ECO:0000256" key="1">
    <source>
        <dbReference type="ARBA" id="ARBA00022741"/>
    </source>
</evidence>
<dbReference type="Gene3D" id="1.25.40.10">
    <property type="entry name" value="Tetratricopeptide repeat domain"/>
    <property type="match status" value="2"/>
</dbReference>
<feature type="domain" description="HTH luxR-type" evidence="4">
    <location>
        <begin position="908"/>
        <end position="973"/>
    </location>
</feature>
<comment type="caution">
    <text evidence="5">The sequence shown here is derived from an EMBL/GenBank/DDBJ whole genome shotgun (WGS) entry which is preliminary data.</text>
</comment>
<dbReference type="PROSITE" id="PS50005">
    <property type="entry name" value="TPR"/>
    <property type="match status" value="1"/>
</dbReference>
<evidence type="ECO:0000313" key="6">
    <source>
        <dbReference type="Proteomes" id="UP001500655"/>
    </source>
</evidence>
<proteinExistence type="predicted"/>
<dbReference type="Gene3D" id="1.10.10.10">
    <property type="entry name" value="Winged helix-like DNA-binding domain superfamily/Winged helix DNA-binding domain"/>
    <property type="match status" value="1"/>
</dbReference>
<dbReference type="SMART" id="SM00028">
    <property type="entry name" value="TPR"/>
    <property type="match status" value="5"/>
</dbReference>
<dbReference type="InterPro" id="IPR016032">
    <property type="entry name" value="Sig_transdc_resp-reg_C-effctor"/>
</dbReference>
<evidence type="ECO:0000256" key="2">
    <source>
        <dbReference type="ARBA" id="ARBA00022840"/>
    </source>
</evidence>
<dbReference type="InterPro" id="IPR027417">
    <property type="entry name" value="P-loop_NTPase"/>
</dbReference>
<organism evidence="5 6">
    <name type="scientific">Luedemannella helvata</name>
    <dbReference type="NCBI Taxonomy" id="349315"/>
    <lineage>
        <taxon>Bacteria</taxon>
        <taxon>Bacillati</taxon>
        <taxon>Actinomycetota</taxon>
        <taxon>Actinomycetes</taxon>
        <taxon>Micromonosporales</taxon>
        <taxon>Micromonosporaceae</taxon>
        <taxon>Luedemannella</taxon>
    </lineage>
</organism>
<dbReference type="SUPFAM" id="SSF48452">
    <property type="entry name" value="TPR-like"/>
    <property type="match status" value="2"/>
</dbReference>
<dbReference type="InterPro" id="IPR000792">
    <property type="entry name" value="Tscrpt_reg_LuxR_C"/>
</dbReference>
<dbReference type="Proteomes" id="UP001500655">
    <property type="component" value="Unassembled WGS sequence"/>
</dbReference>
<dbReference type="SUPFAM" id="SSF46894">
    <property type="entry name" value="C-terminal effector domain of the bipartite response regulators"/>
    <property type="match status" value="1"/>
</dbReference>
<accession>A0ABN2JTX4</accession>
<dbReference type="PROSITE" id="PS50043">
    <property type="entry name" value="HTH_LUXR_2"/>
    <property type="match status" value="1"/>
</dbReference>
<dbReference type="Pfam" id="PF13191">
    <property type="entry name" value="AAA_16"/>
    <property type="match status" value="1"/>
</dbReference>